<evidence type="ECO:0000256" key="8">
    <source>
        <dbReference type="ARBA" id="ARBA00023136"/>
    </source>
</evidence>
<evidence type="ECO:0000256" key="2">
    <source>
        <dbReference type="ARBA" id="ARBA00005751"/>
    </source>
</evidence>
<keyword evidence="5 10" id="KW-0653">Protein transport</keyword>
<evidence type="ECO:0000256" key="1">
    <source>
        <dbReference type="ARBA" id="ARBA00004141"/>
    </source>
</evidence>
<evidence type="ECO:0000256" key="7">
    <source>
        <dbReference type="ARBA" id="ARBA00023010"/>
    </source>
</evidence>
<dbReference type="OrthoDB" id="9809248at2"/>
<dbReference type="NCBIfam" id="TIGR00967">
    <property type="entry name" value="3a0501s007"/>
    <property type="match status" value="1"/>
</dbReference>
<evidence type="ECO:0000256" key="5">
    <source>
        <dbReference type="ARBA" id="ARBA00022927"/>
    </source>
</evidence>
<dbReference type="PROSITE" id="PS00756">
    <property type="entry name" value="SECY_2"/>
    <property type="match status" value="1"/>
</dbReference>
<feature type="transmembrane region" description="Helical" evidence="10">
    <location>
        <begin position="233"/>
        <end position="253"/>
    </location>
</feature>
<dbReference type="Proteomes" id="UP000320496">
    <property type="component" value="Chromosome"/>
</dbReference>
<comment type="subcellular location">
    <subcellularLocation>
        <location evidence="10">Cell membrane</location>
        <topology evidence="10">Multi-pass membrane protein</topology>
    </subcellularLocation>
    <subcellularLocation>
        <location evidence="1 12">Membrane</location>
        <topology evidence="1 12">Multi-pass membrane protein</topology>
    </subcellularLocation>
</comment>
<dbReference type="Pfam" id="PF00344">
    <property type="entry name" value="SecY"/>
    <property type="match status" value="1"/>
</dbReference>
<dbReference type="InterPro" id="IPR030659">
    <property type="entry name" value="SecY_CS"/>
</dbReference>
<proteinExistence type="inferred from homology"/>
<dbReference type="InterPro" id="IPR002208">
    <property type="entry name" value="SecY/SEC61-alpha"/>
</dbReference>
<evidence type="ECO:0000256" key="13">
    <source>
        <dbReference type="RuleBase" id="RU004349"/>
    </source>
</evidence>
<keyword evidence="7 10" id="KW-0811">Translocation</keyword>
<feature type="transmembrane region" description="Helical" evidence="10">
    <location>
        <begin position="389"/>
        <end position="407"/>
    </location>
</feature>
<comment type="function">
    <text evidence="10 11">The central subunit of the protein translocation channel SecYEG. Consists of two halves formed by TMs 1-5 and 6-10. These two domains form a lateral gate at the front which open onto the bilayer between TMs 2 and 7, and are clamped together by SecE at the back. The channel is closed by both a pore ring composed of hydrophobic SecY resides and a short helix (helix 2A) on the extracellular side of the membrane which forms a plug. The plug probably moves laterally to allow the channel to open. The ring and the pore may move independently.</text>
</comment>
<dbReference type="Gene3D" id="1.10.3370.10">
    <property type="entry name" value="SecY subunit domain"/>
    <property type="match status" value="1"/>
</dbReference>
<dbReference type="GO" id="GO:0043952">
    <property type="term" value="P:protein transport by the Sec complex"/>
    <property type="evidence" value="ECO:0007669"/>
    <property type="project" value="UniProtKB-UniRule"/>
</dbReference>
<evidence type="ECO:0000256" key="3">
    <source>
        <dbReference type="ARBA" id="ARBA00022448"/>
    </source>
</evidence>
<feature type="transmembrane region" description="Helical" evidence="10">
    <location>
        <begin position="120"/>
        <end position="137"/>
    </location>
</feature>
<feature type="transmembrane region" description="Helical" evidence="10">
    <location>
        <begin position="78"/>
        <end position="100"/>
    </location>
</feature>
<dbReference type="HAMAP" id="MF_01465">
    <property type="entry name" value="SecY"/>
    <property type="match status" value="1"/>
</dbReference>
<dbReference type="InterPro" id="IPR023201">
    <property type="entry name" value="SecY_dom_sf"/>
</dbReference>
<gene>
    <name evidence="10 14" type="primary">secY</name>
    <name evidence="14" type="ORF">Mal4_42140</name>
</gene>
<dbReference type="AlphaFoldDB" id="A0A517ZBQ5"/>
<evidence type="ECO:0000256" key="9">
    <source>
        <dbReference type="ARBA" id="ARBA00039733"/>
    </source>
</evidence>
<feature type="transmembrane region" description="Helical" evidence="10">
    <location>
        <begin position="413"/>
        <end position="437"/>
    </location>
</feature>
<dbReference type="FunFam" id="1.10.3370.10:FF:000001">
    <property type="entry name" value="Preprotein translocase subunit SecY"/>
    <property type="match status" value="1"/>
</dbReference>
<comment type="similarity">
    <text evidence="2 10 13">Belongs to the SecY/SEC61-alpha family.</text>
</comment>
<comment type="subunit">
    <text evidence="10">Component of the Sec protein translocase complex. Heterotrimer consisting of SecY, SecE and SecG subunits. The heterotrimers can form oligomers, although 1 heterotrimer is thought to be able to translocate proteins. Interacts with the ribosome. Interacts with SecDF, and other proteins may be involved. Interacts with SecA.</text>
</comment>
<feature type="transmembrane region" description="Helical" evidence="10">
    <location>
        <begin position="157"/>
        <end position="178"/>
    </location>
</feature>
<keyword evidence="10" id="KW-1003">Cell membrane</keyword>
<keyword evidence="15" id="KW-1185">Reference proteome</keyword>
<name>A0A517ZBQ5_9PLAN</name>
<reference evidence="14 15" key="1">
    <citation type="submission" date="2019-02" db="EMBL/GenBank/DDBJ databases">
        <title>Deep-cultivation of Planctomycetes and their phenomic and genomic characterization uncovers novel biology.</title>
        <authorList>
            <person name="Wiegand S."/>
            <person name="Jogler M."/>
            <person name="Boedeker C."/>
            <person name="Pinto D."/>
            <person name="Vollmers J."/>
            <person name="Rivas-Marin E."/>
            <person name="Kohn T."/>
            <person name="Peeters S.H."/>
            <person name="Heuer A."/>
            <person name="Rast P."/>
            <person name="Oberbeckmann S."/>
            <person name="Bunk B."/>
            <person name="Jeske O."/>
            <person name="Meyerdierks A."/>
            <person name="Storesund J.E."/>
            <person name="Kallscheuer N."/>
            <person name="Luecker S."/>
            <person name="Lage O.M."/>
            <person name="Pohl T."/>
            <person name="Merkel B.J."/>
            <person name="Hornburger P."/>
            <person name="Mueller R.-W."/>
            <person name="Bruemmer F."/>
            <person name="Labrenz M."/>
            <person name="Spormann A.M."/>
            <person name="Op den Camp H."/>
            <person name="Overmann J."/>
            <person name="Amann R."/>
            <person name="Jetten M.S.M."/>
            <person name="Mascher T."/>
            <person name="Medema M.H."/>
            <person name="Devos D.P."/>
            <person name="Kaster A.-K."/>
            <person name="Ovreas L."/>
            <person name="Rohde M."/>
            <person name="Galperin M.Y."/>
            <person name="Jogler C."/>
        </authorList>
    </citation>
    <scope>NUCLEOTIDE SEQUENCE [LARGE SCALE GENOMIC DNA]</scope>
    <source>
        <strain evidence="14 15">Mal4</strain>
    </source>
</reference>
<feature type="transmembrane region" description="Helical" evidence="10">
    <location>
        <begin position="285"/>
        <end position="307"/>
    </location>
</feature>
<organism evidence="14 15">
    <name type="scientific">Maioricimonas rarisocia</name>
    <dbReference type="NCBI Taxonomy" id="2528026"/>
    <lineage>
        <taxon>Bacteria</taxon>
        <taxon>Pseudomonadati</taxon>
        <taxon>Planctomycetota</taxon>
        <taxon>Planctomycetia</taxon>
        <taxon>Planctomycetales</taxon>
        <taxon>Planctomycetaceae</taxon>
        <taxon>Maioricimonas</taxon>
    </lineage>
</organism>
<dbReference type="PIRSF" id="PIRSF004557">
    <property type="entry name" value="SecY"/>
    <property type="match status" value="1"/>
</dbReference>
<keyword evidence="8 10" id="KW-0472">Membrane</keyword>
<evidence type="ECO:0000256" key="4">
    <source>
        <dbReference type="ARBA" id="ARBA00022692"/>
    </source>
</evidence>
<keyword evidence="6 10" id="KW-1133">Transmembrane helix</keyword>
<dbReference type="SUPFAM" id="SSF103491">
    <property type="entry name" value="Preprotein translocase SecY subunit"/>
    <property type="match status" value="1"/>
</dbReference>
<keyword evidence="4 10" id="KW-0812">Transmembrane</keyword>
<evidence type="ECO:0000256" key="10">
    <source>
        <dbReference type="HAMAP-Rule" id="MF_01465"/>
    </source>
</evidence>
<dbReference type="EMBL" id="CP036275">
    <property type="protein sequence ID" value="QDU39861.1"/>
    <property type="molecule type" value="Genomic_DNA"/>
</dbReference>
<evidence type="ECO:0000313" key="15">
    <source>
        <dbReference type="Proteomes" id="UP000320496"/>
    </source>
</evidence>
<evidence type="ECO:0000313" key="14">
    <source>
        <dbReference type="EMBL" id="QDU39861.1"/>
    </source>
</evidence>
<sequence>MFSRLISIFRIPELRQKIILTLILLAVYRMGFAIPLPFIDQEQFGEMLQRLSQQQGSIGQMMQVVALFSASQLGNATIFGLGIMPYISASIIFQLLGTVYPPLEQLQKEGEAGRKKINEYTRYATVVICLGQSYFWIQMLRGGLGTGSGLILEEYDWWFFHLVGTITMTAGTVLLMWIGEQIDEYGIGNGISLLIMAGILAQMPGAGVQLLRPAFSGGSLNIGLGTEAGIDKLLLLGLLFVGVVVAVIAMTQAQRRIPIQSAKHVRGRRILGGQRQFLPLRVNQAGVMPIIFASSLLMFPMFAFSWLSQQFPNSSFMTNMAATFGGQGRGFIYNLCYIALIYFFCYFWTAITFNPKDMADNLKDYGSFVPGYRPGTRTADYLEQVMMRITYVGAGFLAVVAIIPTLVATSMNISFLIASFYGGTGLLIVVSVALDLIQKVDSHLVMRNKPGLLENEES</sequence>
<dbReference type="PRINTS" id="PR00303">
    <property type="entry name" value="SECYTRNLCASE"/>
</dbReference>
<evidence type="ECO:0000256" key="11">
    <source>
        <dbReference type="RuleBase" id="RU000537"/>
    </source>
</evidence>
<accession>A0A517ZBQ5</accession>
<dbReference type="InterPro" id="IPR026593">
    <property type="entry name" value="SecY"/>
</dbReference>
<dbReference type="KEGG" id="mri:Mal4_42140"/>
<dbReference type="GO" id="GO:0006605">
    <property type="term" value="P:protein targeting"/>
    <property type="evidence" value="ECO:0007669"/>
    <property type="project" value="UniProtKB-UniRule"/>
</dbReference>
<dbReference type="RefSeq" id="WP_145371001.1">
    <property type="nucleotide sequence ID" value="NZ_CP036275.1"/>
</dbReference>
<dbReference type="PROSITE" id="PS00755">
    <property type="entry name" value="SECY_1"/>
    <property type="match status" value="1"/>
</dbReference>
<feature type="transmembrane region" description="Helical" evidence="10">
    <location>
        <begin position="190"/>
        <end position="211"/>
    </location>
</feature>
<dbReference type="GO" id="GO:0065002">
    <property type="term" value="P:intracellular protein transmembrane transport"/>
    <property type="evidence" value="ECO:0007669"/>
    <property type="project" value="UniProtKB-UniRule"/>
</dbReference>
<dbReference type="GO" id="GO:0005886">
    <property type="term" value="C:plasma membrane"/>
    <property type="evidence" value="ECO:0007669"/>
    <property type="project" value="UniProtKB-SubCell"/>
</dbReference>
<dbReference type="PANTHER" id="PTHR10906">
    <property type="entry name" value="SECY/SEC61-ALPHA FAMILY MEMBER"/>
    <property type="match status" value="1"/>
</dbReference>
<evidence type="ECO:0000256" key="6">
    <source>
        <dbReference type="ARBA" id="ARBA00022989"/>
    </source>
</evidence>
<comment type="caution">
    <text evidence="10">Lacks conserved residue(s) required for the propagation of feature annotation.</text>
</comment>
<protein>
    <recommendedName>
        <fullName evidence="9 10">Protein translocase subunit SecY</fullName>
    </recommendedName>
</protein>
<evidence type="ECO:0000256" key="12">
    <source>
        <dbReference type="RuleBase" id="RU003484"/>
    </source>
</evidence>
<keyword evidence="3 10" id="KW-0813">Transport</keyword>
<feature type="transmembrane region" description="Helical" evidence="10">
    <location>
        <begin position="331"/>
        <end position="353"/>
    </location>
</feature>